<dbReference type="SUPFAM" id="SSF54909">
    <property type="entry name" value="Dimeric alpha+beta barrel"/>
    <property type="match status" value="1"/>
</dbReference>
<dbReference type="InterPro" id="IPR007138">
    <property type="entry name" value="ABM_dom"/>
</dbReference>
<reference evidence="2" key="1">
    <citation type="submission" date="2018-12" db="EMBL/GenBank/DDBJ databases">
        <title>Novel natural products biosynthetic potential of the class Ktedonobacteria.</title>
        <authorList>
            <person name="Zheng Y."/>
            <person name="Saitou A."/>
            <person name="Wang C.M."/>
            <person name="Toyoda A."/>
            <person name="Minakuchi Y."/>
            <person name="Sekiguchi Y."/>
            <person name="Ueda K."/>
            <person name="Takano H."/>
            <person name="Sakai Y."/>
            <person name="Yokota A."/>
            <person name="Yabe S."/>
        </authorList>
    </citation>
    <scope>NUCLEOTIDE SEQUENCE</scope>
    <source>
        <strain evidence="2">COM3</strain>
    </source>
</reference>
<dbReference type="AlphaFoldDB" id="A0A455SX06"/>
<feature type="domain" description="ABM" evidence="1">
    <location>
        <begin position="11"/>
        <end position="105"/>
    </location>
</feature>
<gene>
    <name evidence="2" type="ORF">KTC_63900</name>
</gene>
<accession>A0A455SX06</accession>
<keyword evidence="2" id="KW-0560">Oxidoreductase</keyword>
<evidence type="ECO:0000259" key="1">
    <source>
        <dbReference type="PROSITE" id="PS51725"/>
    </source>
</evidence>
<keyword evidence="2" id="KW-0503">Monooxygenase</keyword>
<evidence type="ECO:0000313" key="2">
    <source>
        <dbReference type="EMBL" id="BBH91639.1"/>
    </source>
</evidence>
<sequence>MSTITKGSSVFTLINVFTVTPERQQELIDLLIQATEEVICKLPGFISANIHKSFDGVRVINYAQWKDKAAFEAFLRNSKATEHFKIAEQIAEKIDYHTYSVADVITSSVHVSQGR</sequence>
<proteinExistence type="predicted"/>
<protein>
    <submittedName>
        <fullName evidence="2">Antibiotic biosynthesis monooxygenase</fullName>
    </submittedName>
</protein>
<name>A0A455SX06_9CHLR</name>
<dbReference type="Gene3D" id="3.30.70.100">
    <property type="match status" value="1"/>
</dbReference>
<dbReference type="EMBL" id="AP019376">
    <property type="protein sequence ID" value="BBH91639.1"/>
    <property type="molecule type" value="Genomic_DNA"/>
</dbReference>
<dbReference type="PROSITE" id="PS51725">
    <property type="entry name" value="ABM"/>
    <property type="match status" value="1"/>
</dbReference>
<organism evidence="2">
    <name type="scientific">Thermosporothrix sp. COM3</name>
    <dbReference type="NCBI Taxonomy" id="2490863"/>
    <lineage>
        <taxon>Bacteria</taxon>
        <taxon>Bacillati</taxon>
        <taxon>Chloroflexota</taxon>
        <taxon>Ktedonobacteria</taxon>
        <taxon>Ktedonobacterales</taxon>
        <taxon>Thermosporotrichaceae</taxon>
        <taxon>Thermosporothrix</taxon>
    </lineage>
</organism>
<dbReference type="InterPro" id="IPR011008">
    <property type="entry name" value="Dimeric_a/b-barrel"/>
</dbReference>
<dbReference type="GO" id="GO:0004497">
    <property type="term" value="F:monooxygenase activity"/>
    <property type="evidence" value="ECO:0007669"/>
    <property type="project" value="UniProtKB-KW"/>
</dbReference>
<dbReference type="Pfam" id="PF03992">
    <property type="entry name" value="ABM"/>
    <property type="match status" value="1"/>
</dbReference>